<name>A0A0V8RVU7_PYROC</name>
<dbReference type="PANTHER" id="PTHR30365:SF14">
    <property type="entry name" value="CYTOCHROME BD MENAQUINOL OXIDASE SUBUNIT I-RELATED"/>
    <property type="match status" value="1"/>
</dbReference>
<comment type="subcellular location">
    <subcellularLocation>
        <location evidence="1">Cell membrane</location>
        <topology evidence="1">Multi-pass membrane protein</topology>
    </subcellularLocation>
</comment>
<dbReference type="EMBL" id="LNTB01000001">
    <property type="protein sequence ID" value="KSW12160.1"/>
    <property type="molecule type" value="Genomic_DNA"/>
</dbReference>
<dbReference type="GO" id="GO:0019646">
    <property type="term" value="P:aerobic electron transport chain"/>
    <property type="evidence" value="ECO:0007669"/>
    <property type="project" value="InterPro"/>
</dbReference>
<evidence type="ECO:0000256" key="2">
    <source>
        <dbReference type="ARBA" id="ARBA00022448"/>
    </source>
</evidence>
<feature type="transmembrane region" description="Helical" evidence="11">
    <location>
        <begin position="512"/>
        <end position="533"/>
    </location>
</feature>
<evidence type="ECO:0000256" key="4">
    <source>
        <dbReference type="ARBA" id="ARBA00022617"/>
    </source>
</evidence>
<evidence type="ECO:0000256" key="9">
    <source>
        <dbReference type="ARBA" id="ARBA00023004"/>
    </source>
</evidence>
<keyword evidence="7" id="KW-0249">Electron transport</keyword>
<feature type="transmembrane region" description="Helical" evidence="11">
    <location>
        <begin position="29"/>
        <end position="48"/>
    </location>
</feature>
<dbReference type="PANTHER" id="PTHR30365">
    <property type="entry name" value="CYTOCHROME D UBIQUINOL OXIDASE"/>
    <property type="match status" value="1"/>
</dbReference>
<keyword evidence="13" id="KW-1185">Reference proteome</keyword>
<evidence type="ECO:0000256" key="3">
    <source>
        <dbReference type="ARBA" id="ARBA00022475"/>
    </source>
</evidence>
<evidence type="ECO:0000313" key="12">
    <source>
        <dbReference type="EMBL" id="KSW12160.1"/>
    </source>
</evidence>
<comment type="caution">
    <text evidence="12">The sequence shown here is derived from an EMBL/GenBank/DDBJ whole genome shotgun (WGS) entry which is preliminary data.</text>
</comment>
<organism evidence="12 13">
    <name type="scientific">Pyrodictium occultum</name>
    <dbReference type="NCBI Taxonomy" id="2309"/>
    <lineage>
        <taxon>Archaea</taxon>
        <taxon>Thermoproteota</taxon>
        <taxon>Thermoprotei</taxon>
        <taxon>Desulfurococcales</taxon>
        <taxon>Pyrodictiaceae</taxon>
        <taxon>Pyrodictium</taxon>
    </lineage>
</organism>
<dbReference type="STRING" id="2309.CF15_05200"/>
<dbReference type="GO" id="GO:0016682">
    <property type="term" value="F:oxidoreductase activity, acting on diphenols and related substances as donors, oxygen as acceptor"/>
    <property type="evidence" value="ECO:0007669"/>
    <property type="project" value="TreeGrafter"/>
</dbReference>
<keyword evidence="8 11" id="KW-1133">Transmembrane helix</keyword>
<keyword evidence="9" id="KW-0408">Iron</keyword>
<sequence>MAGVAYWSGYPLPGMRLLSFIGVDFHWDILQYVLGLPFMTFLALLLYLRSRDEDWMRLARTLAKGFILVFAVGAATGTASEFGLVLLWPNLTEAAGRYIYFPLYMEIFAFMMEVIFLYMLWYGWNRISPKALAVVAFFGFLGAWYSASMIISVNSFMVAPTGILPAYEPDGTYLYSQGYPKLAIYLPKDVAKLLDIKKLAAAGVEVLGDAGDSYKVAIPVRVVQQLVREAFTGVALKDSILVKGGFVNVKAVEQLSPEQLRQLAEHLGLPSSNLLASGSDPVKTLLQVPVFNVLDYIVMTTVRRVGYMSITFKSPVYLASIAHTLGAGLTVSGFTVMAAYALRLLRMPENADPRYRRYVEKAFKFATIFTLIAIVYQGFIAGHLMGEAVAEYNPEKFAAMEGTSQHILSLSRLLGTDKIMPLIAYGSMNAKLPDYDKIPRDYCICKLANTPPVQDCRPPIMIHYIYYAKVGLGILLGLYAALMTLVVLRDRWGFADALLNILRIRGKYPRTLLASAIVAAAVAQLVSTMGWVVREVGRKPWSIYGMMTVDVAGTANPPPAWELGLVAAYFLIMLGALVYAVYRILWLPGKPEKFTA</sequence>
<protein>
    <recommendedName>
        <fullName evidence="14">Cytochrome BD ubiquinol oxidase subunit I</fullName>
    </recommendedName>
</protein>
<evidence type="ECO:0000256" key="5">
    <source>
        <dbReference type="ARBA" id="ARBA00022692"/>
    </source>
</evidence>
<dbReference type="AlphaFoldDB" id="A0A0V8RVU7"/>
<dbReference type="GO" id="GO:0020037">
    <property type="term" value="F:heme binding"/>
    <property type="evidence" value="ECO:0007669"/>
    <property type="project" value="TreeGrafter"/>
</dbReference>
<keyword evidence="10 11" id="KW-0472">Membrane</keyword>
<keyword evidence="4" id="KW-0349">Heme</keyword>
<evidence type="ECO:0000256" key="7">
    <source>
        <dbReference type="ARBA" id="ARBA00022982"/>
    </source>
</evidence>
<evidence type="ECO:0008006" key="14">
    <source>
        <dbReference type="Google" id="ProtNLM"/>
    </source>
</evidence>
<evidence type="ECO:0000256" key="10">
    <source>
        <dbReference type="ARBA" id="ARBA00023136"/>
    </source>
</evidence>
<keyword evidence="3" id="KW-1003">Cell membrane</keyword>
<feature type="transmembrane region" description="Helical" evidence="11">
    <location>
        <begin position="566"/>
        <end position="585"/>
    </location>
</feature>
<dbReference type="GO" id="GO:0005886">
    <property type="term" value="C:plasma membrane"/>
    <property type="evidence" value="ECO:0007669"/>
    <property type="project" value="UniProtKB-SubCell"/>
</dbReference>
<evidence type="ECO:0000256" key="11">
    <source>
        <dbReference type="SAM" id="Phobius"/>
    </source>
</evidence>
<feature type="transmembrane region" description="Helical" evidence="11">
    <location>
        <begin position="316"/>
        <end position="342"/>
    </location>
</feature>
<dbReference type="GO" id="GO:0046872">
    <property type="term" value="F:metal ion binding"/>
    <property type="evidence" value="ECO:0007669"/>
    <property type="project" value="UniProtKB-KW"/>
</dbReference>
<feature type="transmembrane region" description="Helical" evidence="11">
    <location>
        <begin position="131"/>
        <end position="151"/>
    </location>
</feature>
<dbReference type="OrthoDB" id="41618at2157"/>
<keyword evidence="5 11" id="KW-0812">Transmembrane</keyword>
<feature type="transmembrane region" description="Helical" evidence="11">
    <location>
        <begin position="68"/>
        <end position="89"/>
    </location>
</feature>
<evidence type="ECO:0000256" key="8">
    <source>
        <dbReference type="ARBA" id="ARBA00022989"/>
    </source>
</evidence>
<feature type="transmembrane region" description="Helical" evidence="11">
    <location>
        <begin position="464"/>
        <end position="488"/>
    </location>
</feature>
<dbReference type="Pfam" id="PF01654">
    <property type="entry name" value="Cyt_bd_oxida_I"/>
    <property type="match status" value="2"/>
</dbReference>
<evidence type="ECO:0000313" key="13">
    <source>
        <dbReference type="Proteomes" id="UP000053352"/>
    </source>
</evidence>
<evidence type="ECO:0000256" key="6">
    <source>
        <dbReference type="ARBA" id="ARBA00022723"/>
    </source>
</evidence>
<dbReference type="Proteomes" id="UP000053352">
    <property type="component" value="Unassembled WGS sequence"/>
</dbReference>
<reference evidence="12 13" key="1">
    <citation type="submission" date="2015-11" db="EMBL/GenBank/DDBJ databases">
        <title>Genome sequence of Pyrodictium occultum PL-19, a marine hyperthermophilic archaeon isolated from Volcano, Italy.</title>
        <authorList>
            <person name="Utturkar S."/>
            <person name="Huber H."/>
            <person name="Leptihn S."/>
            <person name="Brown S."/>
            <person name="Stetter K.O."/>
            <person name="Podar M."/>
        </authorList>
    </citation>
    <scope>NUCLEOTIDE SEQUENCE [LARGE SCALE GENOMIC DNA]</scope>
    <source>
        <strain evidence="12 13">PL-19</strain>
    </source>
</reference>
<dbReference type="GO" id="GO:0009055">
    <property type="term" value="F:electron transfer activity"/>
    <property type="evidence" value="ECO:0007669"/>
    <property type="project" value="InterPro"/>
</dbReference>
<evidence type="ECO:0000256" key="1">
    <source>
        <dbReference type="ARBA" id="ARBA00004651"/>
    </source>
</evidence>
<dbReference type="InterPro" id="IPR002585">
    <property type="entry name" value="Cyt-d_ubiquinol_oxidase_su_1"/>
</dbReference>
<dbReference type="GO" id="GO:0070069">
    <property type="term" value="C:cytochrome complex"/>
    <property type="evidence" value="ECO:0007669"/>
    <property type="project" value="InterPro"/>
</dbReference>
<feature type="transmembrane region" description="Helical" evidence="11">
    <location>
        <begin position="363"/>
        <end position="385"/>
    </location>
</feature>
<keyword evidence="6" id="KW-0479">Metal-binding</keyword>
<feature type="transmembrane region" description="Helical" evidence="11">
    <location>
        <begin position="101"/>
        <end position="124"/>
    </location>
</feature>
<keyword evidence="2" id="KW-0813">Transport</keyword>
<proteinExistence type="predicted"/>
<accession>A0A0V8RVU7</accession>
<gene>
    <name evidence="12" type="ORF">CF15_05200</name>
</gene>